<dbReference type="SUPFAM" id="SSF103647">
    <property type="entry name" value="TSP type-3 repeat"/>
    <property type="match status" value="1"/>
</dbReference>
<dbReference type="AlphaFoldDB" id="A0A7J4GRB8"/>
<feature type="transmembrane region" description="Helical" evidence="2">
    <location>
        <begin position="366"/>
        <end position="384"/>
    </location>
</feature>
<evidence type="ECO:0000313" key="3">
    <source>
        <dbReference type="EMBL" id="HIF37177.1"/>
    </source>
</evidence>
<dbReference type="GO" id="GO:0005509">
    <property type="term" value="F:calcium ion binding"/>
    <property type="evidence" value="ECO:0007669"/>
    <property type="project" value="InterPro"/>
</dbReference>
<feature type="transmembrane region" description="Helical" evidence="2">
    <location>
        <begin position="5"/>
        <end position="23"/>
    </location>
</feature>
<dbReference type="EMBL" id="DUCX01000035">
    <property type="protein sequence ID" value="HIF37177.1"/>
    <property type="molecule type" value="Genomic_DNA"/>
</dbReference>
<feature type="region of interest" description="Disordered" evidence="1">
    <location>
        <begin position="42"/>
        <end position="61"/>
    </location>
</feature>
<keyword evidence="2" id="KW-0472">Membrane</keyword>
<reference evidence="4" key="1">
    <citation type="journal article" date="2019" name="bioRxiv">
        <title>Genome diversification in globally distributed novel marine Proteobacteria is linked to environmental adaptation.</title>
        <authorList>
            <person name="Zhou Z."/>
            <person name="Tran P.Q."/>
            <person name="Kieft K."/>
            <person name="Anantharaman K."/>
        </authorList>
    </citation>
    <scope>NUCLEOTIDE SEQUENCE [LARGE SCALE GENOMIC DNA]</scope>
</reference>
<keyword evidence="2" id="KW-0812">Transmembrane</keyword>
<feature type="transmembrane region" description="Helical" evidence="2">
    <location>
        <begin position="173"/>
        <end position="193"/>
    </location>
</feature>
<dbReference type="Proteomes" id="UP000585802">
    <property type="component" value="Unassembled WGS sequence"/>
</dbReference>
<dbReference type="InterPro" id="IPR028974">
    <property type="entry name" value="TSP_type-3_rpt"/>
</dbReference>
<gene>
    <name evidence="3" type="ORF">EYQ70_02020</name>
</gene>
<evidence type="ECO:0000256" key="1">
    <source>
        <dbReference type="SAM" id="MobiDB-lite"/>
    </source>
</evidence>
<dbReference type="Gene3D" id="4.10.1080.10">
    <property type="entry name" value="TSP type-3 repeat"/>
    <property type="match status" value="1"/>
</dbReference>
<feature type="transmembrane region" description="Helical" evidence="2">
    <location>
        <begin position="267"/>
        <end position="285"/>
    </location>
</feature>
<feature type="transmembrane region" description="Helical" evidence="2">
    <location>
        <begin position="84"/>
        <end position="102"/>
    </location>
</feature>
<sequence>MKWGPFLAVIFAFFLIAIFPYYAGNDEPSYVISDEDGDGITDDKDKCPKEAAPEGQDIDEDGCTDNAITKEEISYLEKIAKFNLAQHLLFSIIAIVSGAVYWEREKIRNILYEEDKFLNEFKKVSGDDKASENVDYDDLGEDKVYNEQTGSIFDGFKFSFSGFNAEADRGVQIISLICLVCLLIGSNQAWLQVDNTTTIQTPMAIHSGTTDEFNAIFFSDYWEITTAPNGTEVVVNNEYENPQCTDEVMDVYNCNYRSSLFGTMKQLLTLSALFCFIVFILNFRAEKYRRGIAIFFALCLVTTMASLLLFTSAIDNAIESDQHLLDQDEGLGTCWMEEPRIWGETECMVLIDDTVYTDKATFTPGISFWIILTTVSILFVGLFTSIEPLLTMEKRTWTEAIKQNWQVFAMIFVIFFLWRLNELMSNL</sequence>
<evidence type="ECO:0000313" key="4">
    <source>
        <dbReference type="Proteomes" id="UP000585802"/>
    </source>
</evidence>
<accession>A0A7J4GRB8</accession>
<name>A0A7J4GRB8_9ARCH</name>
<feature type="compositionally biased region" description="Basic and acidic residues" evidence="1">
    <location>
        <begin position="42"/>
        <end position="52"/>
    </location>
</feature>
<keyword evidence="2" id="KW-1133">Transmembrane helix</keyword>
<organism evidence="3 4">
    <name type="scientific">Marine Group III euryarchaeote</name>
    <dbReference type="NCBI Taxonomy" id="2173149"/>
    <lineage>
        <taxon>Archaea</taxon>
        <taxon>Methanobacteriati</taxon>
        <taxon>Thermoplasmatota</taxon>
        <taxon>Thermoplasmata</taxon>
        <taxon>Candidatus Thermoprofundales</taxon>
    </lineage>
</organism>
<feature type="transmembrane region" description="Helical" evidence="2">
    <location>
        <begin position="405"/>
        <end position="421"/>
    </location>
</feature>
<evidence type="ECO:0000256" key="2">
    <source>
        <dbReference type="SAM" id="Phobius"/>
    </source>
</evidence>
<proteinExistence type="predicted"/>
<comment type="caution">
    <text evidence="3">The sequence shown here is derived from an EMBL/GenBank/DDBJ whole genome shotgun (WGS) entry which is preliminary data.</text>
</comment>
<protein>
    <submittedName>
        <fullName evidence="3">Uncharacterized protein</fullName>
    </submittedName>
</protein>
<feature type="transmembrane region" description="Helical" evidence="2">
    <location>
        <begin position="292"/>
        <end position="314"/>
    </location>
</feature>